<reference evidence="2 3" key="1">
    <citation type="submission" date="2021-01" db="EMBL/GenBank/DDBJ databases">
        <title>Whole genome shotgun sequence of Actinoplanes deccanensis NBRC 13994.</title>
        <authorList>
            <person name="Komaki H."/>
            <person name="Tamura T."/>
        </authorList>
    </citation>
    <scope>NUCLEOTIDE SEQUENCE [LARGE SCALE GENOMIC DNA]</scope>
    <source>
        <strain evidence="2 3">NBRC 13994</strain>
    </source>
</reference>
<gene>
    <name evidence="2" type="ORF">Ade02nite_07430</name>
</gene>
<organism evidence="2 3">
    <name type="scientific">Paractinoplanes deccanensis</name>
    <dbReference type="NCBI Taxonomy" id="113561"/>
    <lineage>
        <taxon>Bacteria</taxon>
        <taxon>Bacillati</taxon>
        <taxon>Actinomycetota</taxon>
        <taxon>Actinomycetes</taxon>
        <taxon>Micromonosporales</taxon>
        <taxon>Micromonosporaceae</taxon>
        <taxon>Paractinoplanes</taxon>
    </lineage>
</organism>
<comment type="caution">
    <text evidence="2">The sequence shown here is derived from an EMBL/GenBank/DDBJ whole genome shotgun (WGS) entry which is preliminary data.</text>
</comment>
<dbReference type="SUPFAM" id="SSF52980">
    <property type="entry name" value="Restriction endonuclease-like"/>
    <property type="match status" value="1"/>
</dbReference>
<sequence>MNCPDDFMVNIEQAIALGRRTELRPDVVLLREESGDCSPVLPRDVLLAVEVVSASSRAADRGLKLEEYAAAGIPSYWIVDPLAERVTFSQFVLTAPGVYELLIETDGLVTVHQPWETTLDLPAWTRRRDRIRSKTRPGG</sequence>
<name>A0ABQ3XWI3_9ACTN</name>
<accession>A0ABQ3XWI3</accession>
<proteinExistence type="predicted"/>
<protein>
    <recommendedName>
        <fullName evidence="1">Putative restriction endonuclease domain-containing protein</fullName>
    </recommendedName>
</protein>
<dbReference type="Gene3D" id="3.90.1570.10">
    <property type="entry name" value="tt1808, chain A"/>
    <property type="match status" value="1"/>
</dbReference>
<dbReference type="Proteomes" id="UP000609879">
    <property type="component" value="Unassembled WGS sequence"/>
</dbReference>
<dbReference type="EMBL" id="BOMI01000011">
    <property type="protein sequence ID" value="GID72102.1"/>
    <property type="molecule type" value="Genomic_DNA"/>
</dbReference>
<dbReference type="CDD" id="cd06260">
    <property type="entry name" value="DUF820-like"/>
    <property type="match status" value="1"/>
</dbReference>
<evidence type="ECO:0000259" key="1">
    <source>
        <dbReference type="Pfam" id="PF05685"/>
    </source>
</evidence>
<feature type="domain" description="Putative restriction endonuclease" evidence="1">
    <location>
        <begin position="12"/>
        <end position="88"/>
    </location>
</feature>
<dbReference type="RefSeq" id="WP_239168497.1">
    <property type="nucleotide sequence ID" value="NZ_BAAABO010000004.1"/>
</dbReference>
<dbReference type="Pfam" id="PF05685">
    <property type="entry name" value="Uma2"/>
    <property type="match status" value="1"/>
</dbReference>
<keyword evidence="3" id="KW-1185">Reference proteome</keyword>
<dbReference type="PANTHER" id="PTHR35400:SF3">
    <property type="entry name" value="SLL1072 PROTEIN"/>
    <property type="match status" value="1"/>
</dbReference>
<dbReference type="PANTHER" id="PTHR35400">
    <property type="entry name" value="SLR1083 PROTEIN"/>
    <property type="match status" value="1"/>
</dbReference>
<evidence type="ECO:0000313" key="2">
    <source>
        <dbReference type="EMBL" id="GID72102.1"/>
    </source>
</evidence>
<evidence type="ECO:0000313" key="3">
    <source>
        <dbReference type="Proteomes" id="UP000609879"/>
    </source>
</evidence>
<dbReference type="InterPro" id="IPR008538">
    <property type="entry name" value="Uma2"/>
</dbReference>
<dbReference type="InterPro" id="IPR012296">
    <property type="entry name" value="Nuclease_put_TT1808"/>
</dbReference>
<dbReference type="InterPro" id="IPR011335">
    <property type="entry name" value="Restrct_endonuc-II-like"/>
</dbReference>